<reference evidence="1 4" key="1">
    <citation type="submission" date="2016-12" db="EMBL/GenBank/DDBJ databases">
        <title>Diversity of luminous bacteria.</title>
        <authorList>
            <person name="Yoshizawa S."/>
            <person name="Kogure K."/>
        </authorList>
    </citation>
    <scope>NUCLEOTIDE SEQUENCE [LARGE SCALE GENOMIC DNA]</scope>
    <source>
        <strain evidence="1 4">LC1-200</strain>
    </source>
</reference>
<sequence>MDSSEIESMKRDMSVKVHDIFDNFEEHNNRLPTMEEFRSIFHDCADNYLGPLDKQIVDGINANLERQRIREQQLWDAVNELESEERVRRDAE</sequence>
<gene>
    <name evidence="1" type="ORF">BTO08_20575</name>
    <name evidence="2" type="ORF">C0W27_18850</name>
    <name evidence="3" type="ORF">C0W41_06890</name>
</gene>
<dbReference type="Proteomes" id="UP000241440">
    <property type="component" value="Unassembled WGS sequence"/>
</dbReference>
<proteinExistence type="predicted"/>
<dbReference type="OrthoDB" id="5826364at2"/>
<evidence type="ECO:0000313" key="2">
    <source>
        <dbReference type="EMBL" id="PSX05401.1"/>
    </source>
</evidence>
<evidence type="ECO:0000313" key="4">
    <source>
        <dbReference type="Proteomes" id="UP000238730"/>
    </source>
</evidence>
<comment type="caution">
    <text evidence="1">The sequence shown here is derived from an EMBL/GenBank/DDBJ whole genome shotgun (WGS) entry which is preliminary data.</text>
</comment>
<accession>A0A0D8NC04</accession>
<reference evidence="5 6" key="2">
    <citation type="submission" date="2018-01" db="EMBL/GenBank/DDBJ databases">
        <title>Whole genome sequencing of Histamine producing bacteria.</title>
        <authorList>
            <person name="Butler K."/>
        </authorList>
    </citation>
    <scope>NUCLEOTIDE SEQUENCE [LARGE SCALE GENOMIC DNA]</scope>
    <source>
        <strain evidence="3 6">A2-1</strain>
        <strain evidence="2 5">A6-1</strain>
    </source>
</reference>
<keyword evidence="5" id="KW-1185">Reference proteome</keyword>
<name>A0A0D8NC04_PHOAN</name>
<organism evidence="1 4">
    <name type="scientific">Photobacterium angustum</name>
    <dbReference type="NCBI Taxonomy" id="661"/>
    <lineage>
        <taxon>Bacteria</taxon>
        <taxon>Pseudomonadati</taxon>
        <taxon>Pseudomonadota</taxon>
        <taxon>Gammaproteobacteria</taxon>
        <taxon>Vibrionales</taxon>
        <taxon>Vibrionaceae</taxon>
        <taxon>Photobacterium</taxon>
    </lineage>
</organism>
<dbReference type="EMBL" id="MSCJ01000003">
    <property type="protein sequence ID" value="PQJ62623.1"/>
    <property type="molecule type" value="Genomic_DNA"/>
</dbReference>
<dbReference type="RefSeq" id="WP_005364766.1">
    <property type="nucleotide sequence ID" value="NZ_JAKJTG010000020.1"/>
</dbReference>
<dbReference type="Proteomes" id="UP000240989">
    <property type="component" value="Unassembled WGS sequence"/>
</dbReference>
<dbReference type="AlphaFoldDB" id="A0A0D8NC04"/>
<evidence type="ECO:0000313" key="6">
    <source>
        <dbReference type="Proteomes" id="UP000241440"/>
    </source>
</evidence>
<dbReference type="Proteomes" id="UP000238730">
    <property type="component" value="Unassembled WGS sequence"/>
</dbReference>
<dbReference type="GeneID" id="61230505"/>
<evidence type="ECO:0000313" key="5">
    <source>
        <dbReference type="Proteomes" id="UP000240989"/>
    </source>
</evidence>
<protein>
    <submittedName>
        <fullName evidence="1">Uncharacterized protein</fullName>
    </submittedName>
</protein>
<dbReference type="EMBL" id="PYOY01000002">
    <property type="protein sequence ID" value="PSX08801.1"/>
    <property type="molecule type" value="Genomic_DNA"/>
</dbReference>
<evidence type="ECO:0000313" key="3">
    <source>
        <dbReference type="EMBL" id="PSX08801.1"/>
    </source>
</evidence>
<evidence type="ECO:0000313" key="1">
    <source>
        <dbReference type="EMBL" id="PQJ62623.1"/>
    </source>
</evidence>
<dbReference type="EMBL" id="PYOU01000021">
    <property type="protein sequence ID" value="PSX05401.1"/>
    <property type="molecule type" value="Genomic_DNA"/>
</dbReference>